<dbReference type="GO" id="GO:0003677">
    <property type="term" value="F:DNA binding"/>
    <property type="evidence" value="ECO:0007669"/>
    <property type="project" value="InterPro"/>
</dbReference>
<dbReference type="Gene3D" id="1.10.443.10">
    <property type="entry name" value="Intergrase catalytic core"/>
    <property type="match status" value="1"/>
</dbReference>
<dbReference type="GO" id="GO:0015074">
    <property type="term" value="P:DNA integration"/>
    <property type="evidence" value="ECO:0007669"/>
    <property type="project" value="InterPro"/>
</dbReference>
<comment type="caution">
    <text evidence="2">The sequence shown here is derived from an EMBL/GenBank/DDBJ whole genome shotgun (WGS) entry which is preliminary data.</text>
</comment>
<protein>
    <recommendedName>
        <fullName evidence="4">Tyr recombinase domain-containing protein</fullName>
    </recommendedName>
</protein>
<dbReference type="Proteomes" id="UP000468591">
    <property type="component" value="Unassembled WGS sequence"/>
</dbReference>
<dbReference type="EMBL" id="JAABNT010000025">
    <property type="protein sequence ID" value="NEK24867.1"/>
    <property type="molecule type" value="Genomic_DNA"/>
</dbReference>
<reference evidence="2 3" key="1">
    <citation type="submission" date="2020-01" db="EMBL/GenBank/DDBJ databases">
        <title>Sulfitobacter sediminilitoris sp. nov., isolated from a tidal flat.</title>
        <authorList>
            <person name="Park S."/>
            <person name="Yoon J.-H."/>
        </authorList>
    </citation>
    <scope>NUCLEOTIDE SEQUENCE [LARGE SCALE GENOMIC DNA]</scope>
    <source>
        <strain evidence="2 3">JBTF-M27</strain>
    </source>
</reference>
<name>A0A6P0CG14_9RHOB</name>
<proteinExistence type="predicted"/>
<dbReference type="SUPFAM" id="SSF56349">
    <property type="entry name" value="DNA breaking-rejoining enzymes"/>
    <property type="match status" value="1"/>
</dbReference>
<keyword evidence="1" id="KW-0233">DNA recombination</keyword>
<dbReference type="InterPro" id="IPR013762">
    <property type="entry name" value="Integrase-like_cat_sf"/>
</dbReference>
<accession>A0A6P0CG14</accession>
<keyword evidence="3" id="KW-1185">Reference proteome</keyword>
<dbReference type="InterPro" id="IPR011010">
    <property type="entry name" value="DNA_brk_join_enz"/>
</dbReference>
<evidence type="ECO:0000313" key="3">
    <source>
        <dbReference type="Proteomes" id="UP000468591"/>
    </source>
</evidence>
<organism evidence="2 3">
    <name type="scientific">Sulfitobacter sediminilitoris</name>
    <dbReference type="NCBI Taxonomy" id="2698830"/>
    <lineage>
        <taxon>Bacteria</taxon>
        <taxon>Pseudomonadati</taxon>
        <taxon>Pseudomonadota</taxon>
        <taxon>Alphaproteobacteria</taxon>
        <taxon>Rhodobacterales</taxon>
        <taxon>Roseobacteraceae</taxon>
        <taxon>Sulfitobacter</taxon>
    </lineage>
</organism>
<gene>
    <name evidence="2" type="ORF">GV827_21075</name>
</gene>
<dbReference type="AlphaFoldDB" id="A0A6P0CG14"/>
<dbReference type="RefSeq" id="WP_164355895.1">
    <property type="nucleotide sequence ID" value="NZ_JAABNT010000025.1"/>
</dbReference>
<sequence>MLNNIVKNAFAAVQLPRYTPHSFRHMLVLYGDQICGTREEFKAWSQNMGHNSVIVSVSSYIPVTGDTQREIILRLGRVKDG</sequence>
<dbReference type="GO" id="GO:0006310">
    <property type="term" value="P:DNA recombination"/>
    <property type="evidence" value="ECO:0007669"/>
    <property type="project" value="UniProtKB-KW"/>
</dbReference>
<evidence type="ECO:0008006" key="4">
    <source>
        <dbReference type="Google" id="ProtNLM"/>
    </source>
</evidence>
<evidence type="ECO:0000313" key="2">
    <source>
        <dbReference type="EMBL" id="NEK24867.1"/>
    </source>
</evidence>
<evidence type="ECO:0000256" key="1">
    <source>
        <dbReference type="ARBA" id="ARBA00023172"/>
    </source>
</evidence>